<evidence type="ECO:0000256" key="4">
    <source>
        <dbReference type="ARBA" id="ARBA00022898"/>
    </source>
</evidence>
<dbReference type="SUPFAM" id="SSF53686">
    <property type="entry name" value="Tryptophan synthase beta subunit-like PLP-dependent enzymes"/>
    <property type="match status" value="1"/>
</dbReference>
<dbReference type="EMBL" id="JASCTH010000006">
    <property type="protein sequence ID" value="MDI6099258.1"/>
    <property type="molecule type" value="Genomic_DNA"/>
</dbReference>
<dbReference type="InterPro" id="IPR050214">
    <property type="entry name" value="Cys_Synth/Cystath_Beta-Synth"/>
</dbReference>
<comment type="cofactor">
    <cofactor evidence="1">
        <name>pyridoxal 5'-phosphate</name>
        <dbReference type="ChEBI" id="CHEBI:597326"/>
    </cofactor>
</comment>
<evidence type="ECO:0000259" key="5">
    <source>
        <dbReference type="Pfam" id="PF00291"/>
    </source>
</evidence>
<keyword evidence="7" id="KW-1185">Reference proteome</keyword>
<dbReference type="Proteomes" id="UP001241758">
    <property type="component" value="Unassembled WGS sequence"/>
</dbReference>
<evidence type="ECO:0000256" key="1">
    <source>
        <dbReference type="ARBA" id="ARBA00001933"/>
    </source>
</evidence>
<name>A0ABT6WHT0_9ACTN</name>
<keyword evidence="3" id="KW-0808">Transferase</keyword>
<keyword evidence="4" id="KW-0663">Pyridoxal phosphate</keyword>
<dbReference type="Pfam" id="PF00291">
    <property type="entry name" value="PALP"/>
    <property type="match status" value="1"/>
</dbReference>
<evidence type="ECO:0000313" key="6">
    <source>
        <dbReference type="EMBL" id="MDI6099258.1"/>
    </source>
</evidence>
<reference evidence="6 7" key="1">
    <citation type="submission" date="2023-05" db="EMBL/GenBank/DDBJ databases">
        <title>Actinoplanes sp. NEAU-A12 genome sequencing.</title>
        <authorList>
            <person name="Wang Z.-S."/>
        </authorList>
    </citation>
    <scope>NUCLEOTIDE SEQUENCE [LARGE SCALE GENOMIC DNA]</scope>
    <source>
        <strain evidence="6 7">NEAU-A12</strain>
    </source>
</reference>
<feature type="domain" description="Tryptophan synthase beta chain-like PALP" evidence="5">
    <location>
        <begin position="19"/>
        <end position="296"/>
    </location>
</feature>
<dbReference type="PANTHER" id="PTHR10314">
    <property type="entry name" value="CYSTATHIONINE BETA-SYNTHASE"/>
    <property type="match status" value="1"/>
</dbReference>
<dbReference type="CDD" id="cd01561">
    <property type="entry name" value="CBS_like"/>
    <property type="match status" value="1"/>
</dbReference>
<dbReference type="InterPro" id="IPR036052">
    <property type="entry name" value="TrpB-like_PALP_sf"/>
</dbReference>
<proteinExistence type="predicted"/>
<comment type="subunit">
    <text evidence="2">Homodimer.</text>
</comment>
<dbReference type="InterPro" id="IPR023927">
    <property type="entry name" value="SbnA"/>
</dbReference>
<gene>
    <name evidence="6" type="primary">sbnA</name>
    <name evidence="6" type="ORF">QLQ12_11695</name>
</gene>
<evidence type="ECO:0000256" key="3">
    <source>
        <dbReference type="ARBA" id="ARBA00022679"/>
    </source>
</evidence>
<evidence type="ECO:0000256" key="2">
    <source>
        <dbReference type="ARBA" id="ARBA00011738"/>
    </source>
</evidence>
<dbReference type="Gene3D" id="3.40.50.1100">
    <property type="match status" value="2"/>
</dbReference>
<dbReference type="RefSeq" id="WP_282759325.1">
    <property type="nucleotide sequence ID" value="NZ_JASCTH010000006.1"/>
</dbReference>
<dbReference type="NCBIfam" id="TIGR03945">
    <property type="entry name" value="PLP_SbnA_fam"/>
    <property type="match status" value="1"/>
</dbReference>
<sequence>MSLKALLASLDMVGRAMPHTPLVKLRHDHLDLFAKLEYVNPNGSAKDRSAYWILRCAVERGDVTEKTTIVESSSGNFAISLASFCRWLGLDFVPVIDPNINSSTETFLRRLCDRVEKVTEPDGTGGYLTTRLRRVQELRTASGSVYWPDQYANTDALDAHDRFTGGELLDDLPDIDYLFVGVSTGGTISGLSRHLKRVRPCAKVIAVDAVGSVIFGGRPGPRRLPGLGSSMVPQLVKRAQIDEAMLVPELDAIQGCHDLFERHGLYAGGSTGSVYHAIETYFAGYRGPRPTVAFLCADRGTGYADTVYDPAWVERLRADHTCAVALV</sequence>
<dbReference type="InterPro" id="IPR001926">
    <property type="entry name" value="TrpB-like_PALP"/>
</dbReference>
<evidence type="ECO:0000313" key="7">
    <source>
        <dbReference type="Proteomes" id="UP001241758"/>
    </source>
</evidence>
<organism evidence="6 7">
    <name type="scientific">Actinoplanes sandaracinus</name>
    <dbReference type="NCBI Taxonomy" id="3045177"/>
    <lineage>
        <taxon>Bacteria</taxon>
        <taxon>Bacillati</taxon>
        <taxon>Actinomycetota</taxon>
        <taxon>Actinomycetes</taxon>
        <taxon>Micromonosporales</taxon>
        <taxon>Micromonosporaceae</taxon>
        <taxon>Actinoplanes</taxon>
    </lineage>
</organism>
<comment type="caution">
    <text evidence="6">The sequence shown here is derived from an EMBL/GenBank/DDBJ whole genome shotgun (WGS) entry which is preliminary data.</text>
</comment>
<protein>
    <submittedName>
        <fullName evidence="6">2,3-diaminopropionate biosynthesis protein SbnA</fullName>
    </submittedName>
</protein>
<accession>A0ABT6WHT0</accession>